<proteinExistence type="inferred from homology"/>
<dbReference type="Proteomes" id="UP000054166">
    <property type="component" value="Unassembled WGS sequence"/>
</dbReference>
<comment type="similarity">
    <text evidence="3">Belongs to the DHNA family.</text>
</comment>
<dbReference type="PANTHER" id="PTHR42844:SF1">
    <property type="entry name" value="DIHYDRONEOPTERIN ALDOLASE 1-RELATED"/>
    <property type="match status" value="1"/>
</dbReference>
<dbReference type="EC" id="4.1.2.25" evidence="4"/>
<evidence type="ECO:0000256" key="2">
    <source>
        <dbReference type="ARBA" id="ARBA00005013"/>
    </source>
</evidence>
<dbReference type="InterPro" id="IPR006157">
    <property type="entry name" value="FolB_dom"/>
</dbReference>
<evidence type="ECO:0000313" key="9">
    <source>
        <dbReference type="EMBL" id="KIM90598.1"/>
    </source>
</evidence>
<evidence type="ECO:0000256" key="6">
    <source>
        <dbReference type="ARBA" id="ARBA00023239"/>
    </source>
</evidence>
<organism evidence="9 10">
    <name type="scientific">Piloderma croceum (strain F 1598)</name>
    <dbReference type="NCBI Taxonomy" id="765440"/>
    <lineage>
        <taxon>Eukaryota</taxon>
        <taxon>Fungi</taxon>
        <taxon>Dikarya</taxon>
        <taxon>Basidiomycota</taxon>
        <taxon>Agaricomycotina</taxon>
        <taxon>Agaricomycetes</taxon>
        <taxon>Agaricomycetidae</taxon>
        <taxon>Atheliales</taxon>
        <taxon>Atheliaceae</taxon>
        <taxon>Piloderma</taxon>
    </lineage>
</organism>
<dbReference type="SUPFAM" id="SSF55620">
    <property type="entry name" value="Tetrahydrobiopterin biosynthesis enzymes-like"/>
    <property type="match status" value="2"/>
</dbReference>
<dbReference type="NCBIfam" id="TIGR00526">
    <property type="entry name" value="folB_dom"/>
    <property type="match status" value="2"/>
</dbReference>
<evidence type="ECO:0000259" key="8">
    <source>
        <dbReference type="SMART" id="SM00905"/>
    </source>
</evidence>
<sequence length="252" mass="27097">MSSIPQTDIVFVNSLALSANVGPDRWGKSRPQPVLVSIYLHLHSSYLVSVGKTDDVRDSVHYGHLSKAIANIVEADNTFSGIDSLVDVVTKAAFELAGEAAAAVKVIVDLRQMVLLANGFSMEVTTPAGTSSKDASVRVIVKDMSLPIIIGVNPPERESKQQVIINIVFFEKASDHSPVDYQKIIAQISKAVDSSSYLTLEKFVTEILRIACLASEALEAVTVRAQKPSALTFAHSSGVEITRQRSAFASTV</sequence>
<dbReference type="Gene3D" id="3.30.1130.10">
    <property type="match status" value="2"/>
</dbReference>
<dbReference type="OrthoDB" id="5425486at2759"/>
<dbReference type="Pfam" id="PF02152">
    <property type="entry name" value="FolB"/>
    <property type="match status" value="2"/>
</dbReference>
<dbReference type="SMART" id="SM00905">
    <property type="entry name" value="FolB"/>
    <property type="match status" value="2"/>
</dbReference>
<evidence type="ECO:0000256" key="7">
    <source>
        <dbReference type="ARBA" id="ARBA00032903"/>
    </source>
</evidence>
<dbReference type="GO" id="GO:0046656">
    <property type="term" value="P:folic acid biosynthetic process"/>
    <property type="evidence" value="ECO:0007669"/>
    <property type="project" value="UniProtKB-KW"/>
</dbReference>
<dbReference type="InParanoid" id="A0A0C3BVR4"/>
<comment type="pathway">
    <text evidence="2">Cofactor biosynthesis; tetrahydrofolate biosynthesis; 2-amino-4-hydroxy-6-hydroxymethyl-7,8-dihydropteridine diphosphate from 7,8-dihydroneopterin triphosphate: step 3/4.</text>
</comment>
<dbReference type="HOGENOM" id="CLU_062068_2_0_1"/>
<evidence type="ECO:0000313" key="10">
    <source>
        <dbReference type="Proteomes" id="UP000054166"/>
    </source>
</evidence>
<evidence type="ECO:0000256" key="4">
    <source>
        <dbReference type="ARBA" id="ARBA00013043"/>
    </source>
</evidence>
<evidence type="ECO:0000256" key="1">
    <source>
        <dbReference type="ARBA" id="ARBA00001353"/>
    </source>
</evidence>
<feature type="domain" description="Dihydroneopterin aldolase/epimerase" evidence="8">
    <location>
        <begin position="139"/>
        <end position="243"/>
    </location>
</feature>
<dbReference type="STRING" id="765440.A0A0C3BVR4"/>
<dbReference type="GO" id="GO:0005737">
    <property type="term" value="C:cytoplasm"/>
    <property type="evidence" value="ECO:0007669"/>
    <property type="project" value="TreeGrafter"/>
</dbReference>
<comment type="catalytic activity">
    <reaction evidence="1">
        <text>7,8-dihydroneopterin = 6-hydroxymethyl-7,8-dihydropterin + glycolaldehyde</text>
        <dbReference type="Rhea" id="RHEA:10540"/>
        <dbReference type="ChEBI" id="CHEBI:17001"/>
        <dbReference type="ChEBI" id="CHEBI:17071"/>
        <dbReference type="ChEBI" id="CHEBI:44841"/>
        <dbReference type="EC" id="4.1.2.25"/>
    </reaction>
</comment>
<name>A0A0C3BVR4_PILCF</name>
<reference evidence="9 10" key="1">
    <citation type="submission" date="2014-04" db="EMBL/GenBank/DDBJ databases">
        <authorList>
            <consortium name="DOE Joint Genome Institute"/>
            <person name="Kuo A."/>
            <person name="Tarkka M."/>
            <person name="Buscot F."/>
            <person name="Kohler A."/>
            <person name="Nagy L.G."/>
            <person name="Floudas D."/>
            <person name="Copeland A."/>
            <person name="Barry K.W."/>
            <person name="Cichocki N."/>
            <person name="Veneault-Fourrey C."/>
            <person name="LaButti K."/>
            <person name="Lindquist E.A."/>
            <person name="Lipzen A."/>
            <person name="Lundell T."/>
            <person name="Morin E."/>
            <person name="Murat C."/>
            <person name="Sun H."/>
            <person name="Tunlid A."/>
            <person name="Henrissat B."/>
            <person name="Grigoriev I.V."/>
            <person name="Hibbett D.S."/>
            <person name="Martin F."/>
            <person name="Nordberg H.P."/>
            <person name="Cantor M.N."/>
            <person name="Hua S.X."/>
        </authorList>
    </citation>
    <scope>NUCLEOTIDE SEQUENCE [LARGE SCALE GENOMIC DNA]</scope>
    <source>
        <strain evidence="9 10">F 1598</strain>
    </source>
</reference>
<accession>A0A0C3BVR4</accession>
<dbReference type="PANTHER" id="PTHR42844">
    <property type="entry name" value="DIHYDRONEOPTERIN ALDOLASE 1-RELATED"/>
    <property type="match status" value="1"/>
</dbReference>
<evidence type="ECO:0000256" key="5">
    <source>
        <dbReference type="ARBA" id="ARBA00022909"/>
    </source>
</evidence>
<evidence type="ECO:0000256" key="3">
    <source>
        <dbReference type="ARBA" id="ARBA00005708"/>
    </source>
</evidence>
<keyword evidence="10" id="KW-1185">Reference proteome</keyword>
<reference evidence="10" key="2">
    <citation type="submission" date="2015-01" db="EMBL/GenBank/DDBJ databases">
        <title>Evolutionary Origins and Diversification of the Mycorrhizal Mutualists.</title>
        <authorList>
            <consortium name="DOE Joint Genome Institute"/>
            <consortium name="Mycorrhizal Genomics Consortium"/>
            <person name="Kohler A."/>
            <person name="Kuo A."/>
            <person name="Nagy L.G."/>
            <person name="Floudas D."/>
            <person name="Copeland A."/>
            <person name="Barry K.W."/>
            <person name="Cichocki N."/>
            <person name="Veneault-Fourrey C."/>
            <person name="LaButti K."/>
            <person name="Lindquist E.A."/>
            <person name="Lipzen A."/>
            <person name="Lundell T."/>
            <person name="Morin E."/>
            <person name="Murat C."/>
            <person name="Riley R."/>
            <person name="Ohm R."/>
            <person name="Sun H."/>
            <person name="Tunlid A."/>
            <person name="Henrissat B."/>
            <person name="Grigoriev I.V."/>
            <person name="Hibbett D.S."/>
            <person name="Martin F."/>
        </authorList>
    </citation>
    <scope>NUCLEOTIDE SEQUENCE [LARGE SCALE GENOMIC DNA]</scope>
    <source>
        <strain evidence="10">F 1598</strain>
    </source>
</reference>
<dbReference type="InterPro" id="IPR006156">
    <property type="entry name" value="Dihydroneopterin_aldolase"/>
</dbReference>
<dbReference type="GO" id="GO:0004150">
    <property type="term" value="F:dihydroneopterin aldolase activity"/>
    <property type="evidence" value="ECO:0007669"/>
    <property type="project" value="UniProtKB-EC"/>
</dbReference>
<dbReference type="AlphaFoldDB" id="A0A0C3BVR4"/>
<gene>
    <name evidence="9" type="ORF">PILCRDRAFT_1862</name>
</gene>
<protein>
    <recommendedName>
        <fullName evidence="4">dihydroneopterin aldolase</fullName>
        <ecNumber evidence="4">4.1.2.25</ecNumber>
    </recommendedName>
    <alternativeName>
        <fullName evidence="7">7,8-dihydroneopterin aldolase</fullName>
    </alternativeName>
</protein>
<feature type="domain" description="Dihydroneopterin aldolase/epimerase" evidence="8">
    <location>
        <begin position="10"/>
        <end position="126"/>
    </location>
</feature>
<dbReference type="EMBL" id="KN832973">
    <property type="protein sequence ID" value="KIM90598.1"/>
    <property type="molecule type" value="Genomic_DNA"/>
</dbReference>
<keyword evidence="6" id="KW-0456">Lyase</keyword>
<keyword evidence="5" id="KW-0289">Folate biosynthesis</keyword>
<dbReference type="InterPro" id="IPR043133">
    <property type="entry name" value="GTP-CH-I_C/QueF"/>
</dbReference>